<name>A0A2T4C6A3_TRILO</name>
<evidence type="ECO:0000313" key="2">
    <source>
        <dbReference type="EMBL" id="PTB77090.1"/>
    </source>
</evidence>
<organism evidence="2 3">
    <name type="scientific">Trichoderma longibrachiatum ATCC 18648</name>
    <dbReference type="NCBI Taxonomy" id="983965"/>
    <lineage>
        <taxon>Eukaryota</taxon>
        <taxon>Fungi</taxon>
        <taxon>Dikarya</taxon>
        <taxon>Ascomycota</taxon>
        <taxon>Pezizomycotina</taxon>
        <taxon>Sordariomycetes</taxon>
        <taxon>Hypocreomycetidae</taxon>
        <taxon>Hypocreales</taxon>
        <taxon>Hypocreaceae</taxon>
        <taxon>Trichoderma</taxon>
    </lineage>
</organism>
<keyword evidence="3" id="KW-1185">Reference proteome</keyword>
<gene>
    <name evidence="2" type="ORF">M440DRAFT_1401436</name>
</gene>
<reference evidence="2 3" key="1">
    <citation type="submission" date="2016-07" db="EMBL/GenBank/DDBJ databases">
        <title>Multiple horizontal gene transfer events from other fungi enriched the ability of initially mycotrophic Trichoderma (Ascomycota) to feed on dead plant biomass.</title>
        <authorList>
            <consortium name="DOE Joint Genome Institute"/>
            <person name="Aerts A."/>
            <person name="Atanasova L."/>
            <person name="Chenthamara K."/>
            <person name="Zhang J."/>
            <person name="Grujic M."/>
            <person name="Henrissat B."/>
            <person name="Kuo A."/>
            <person name="Salamov A."/>
            <person name="Lipzen A."/>
            <person name="Labutti K."/>
            <person name="Barry K."/>
            <person name="Miao Y."/>
            <person name="Rahimi M.J."/>
            <person name="Shen Q."/>
            <person name="Grigoriev I.V."/>
            <person name="Kubicek C.P."/>
            <person name="Druzhinina I.S."/>
        </authorList>
    </citation>
    <scope>NUCLEOTIDE SEQUENCE [LARGE SCALE GENOMIC DNA]</scope>
    <source>
        <strain evidence="2 3">ATCC 18648</strain>
    </source>
</reference>
<evidence type="ECO:0000256" key="1">
    <source>
        <dbReference type="SAM" id="MobiDB-lite"/>
    </source>
</evidence>
<feature type="compositionally biased region" description="Pro residues" evidence="1">
    <location>
        <begin position="19"/>
        <end position="34"/>
    </location>
</feature>
<feature type="region of interest" description="Disordered" evidence="1">
    <location>
        <begin position="1"/>
        <end position="38"/>
    </location>
</feature>
<dbReference type="Proteomes" id="UP000240760">
    <property type="component" value="Unassembled WGS sequence"/>
</dbReference>
<sequence length="280" mass="31285">MTEIVDAANTREDLEYEPSLPPPYEEMDEPPPPLQVSTSSPSLYYRRFPSTMTIKASWSRSFTICDATSDEAIYLADFHPLGWSCPQPLRLRAGFVLHNGASSNDAVLAAAGDVTAFEQRINPFCNRGHLILPPLPKNDHTQPPQEPTVTEVMTGKIVPKKGPVFRFSVEAGRAMQRQHFEWRRLARDDSWELVRHTSSSPEGEVIATLSWTPVLLAIALKPLNPQPVCTLQLLNSLESGALGERCTLAVVLSALRLWHLRSRGKDTKGYMKFADSMFNK</sequence>
<protein>
    <submittedName>
        <fullName evidence="2">Uncharacterized protein</fullName>
    </submittedName>
</protein>
<dbReference type="EMBL" id="KZ679131">
    <property type="protein sequence ID" value="PTB77090.1"/>
    <property type="molecule type" value="Genomic_DNA"/>
</dbReference>
<accession>A0A2T4C6A3</accession>
<dbReference type="AlphaFoldDB" id="A0A2T4C6A3"/>
<dbReference type="OrthoDB" id="5073671at2759"/>
<evidence type="ECO:0000313" key="3">
    <source>
        <dbReference type="Proteomes" id="UP000240760"/>
    </source>
</evidence>
<dbReference type="STRING" id="983965.A0A2T4C6A3"/>
<proteinExistence type="predicted"/>